<dbReference type="AlphaFoldDB" id="A0A1I8F4V3"/>
<protein>
    <submittedName>
        <fullName evidence="4">GTD-binding domain-containing protein</fullName>
    </submittedName>
</protein>
<feature type="compositionally biased region" description="Basic and acidic residues" evidence="2">
    <location>
        <begin position="28"/>
        <end position="37"/>
    </location>
</feature>
<feature type="compositionally biased region" description="Basic and acidic residues" evidence="2">
    <location>
        <begin position="1"/>
        <end position="11"/>
    </location>
</feature>
<evidence type="ECO:0000256" key="2">
    <source>
        <dbReference type="SAM" id="MobiDB-lite"/>
    </source>
</evidence>
<accession>A0A1I8F4V3</accession>
<feature type="region of interest" description="Disordered" evidence="2">
    <location>
        <begin position="1"/>
        <end position="51"/>
    </location>
</feature>
<keyword evidence="1" id="KW-0175">Coiled coil</keyword>
<dbReference type="WBParaSite" id="maker-unitig_20628-snap-gene-0.1-mRNA-1">
    <property type="protein sequence ID" value="maker-unitig_20628-snap-gene-0.1-mRNA-1"/>
    <property type="gene ID" value="maker-unitig_20628-snap-gene-0.1"/>
</dbReference>
<proteinExistence type="predicted"/>
<name>A0A1I8F4V3_9PLAT</name>
<evidence type="ECO:0000256" key="1">
    <source>
        <dbReference type="SAM" id="Coils"/>
    </source>
</evidence>
<evidence type="ECO:0000313" key="3">
    <source>
        <dbReference type="Proteomes" id="UP000095280"/>
    </source>
</evidence>
<sequence length="139" mass="15730">ADRHVPGRRDAPFTPRRALAESRGAAADLRRRRDGDQLRAAAGTPVPPRRPVRHCRCRAAAALDRERHRLAEAEARLERSSADSERIRQALAVREAELDRLREDLRMEQNSCATLRDAFRAGASEAIRVLKSALESRYR</sequence>
<keyword evidence="3" id="KW-1185">Reference proteome</keyword>
<dbReference type="Proteomes" id="UP000095280">
    <property type="component" value="Unplaced"/>
</dbReference>
<evidence type="ECO:0000313" key="4">
    <source>
        <dbReference type="WBParaSite" id="maker-unitig_20628-snap-gene-0.1-mRNA-1"/>
    </source>
</evidence>
<reference evidence="4" key="1">
    <citation type="submission" date="2016-11" db="UniProtKB">
        <authorList>
            <consortium name="WormBaseParasite"/>
        </authorList>
    </citation>
    <scope>IDENTIFICATION</scope>
</reference>
<organism evidence="3 4">
    <name type="scientific">Macrostomum lignano</name>
    <dbReference type="NCBI Taxonomy" id="282301"/>
    <lineage>
        <taxon>Eukaryota</taxon>
        <taxon>Metazoa</taxon>
        <taxon>Spiralia</taxon>
        <taxon>Lophotrochozoa</taxon>
        <taxon>Platyhelminthes</taxon>
        <taxon>Rhabditophora</taxon>
        <taxon>Macrostomorpha</taxon>
        <taxon>Macrostomida</taxon>
        <taxon>Macrostomidae</taxon>
        <taxon>Macrostomum</taxon>
    </lineage>
</organism>
<feature type="coiled-coil region" evidence="1">
    <location>
        <begin position="63"/>
        <end position="118"/>
    </location>
</feature>